<gene>
    <name evidence="1" type="ORF">ACFFVF_04445</name>
</gene>
<dbReference type="EMBL" id="JBHMEY010000010">
    <property type="protein sequence ID" value="MFB9095753.1"/>
    <property type="molecule type" value="Genomic_DNA"/>
</dbReference>
<accession>A0ABV5GK41</accession>
<evidence type="ECO:0000313" key="1">
    <source>
        <dbReference type="EMBL" id="MFB9095753.1"/>
    </source>
</evidence>
<reference evidence="1 2" key="1">
    <citation type="submission" date="2024-09" db="EMBL/GenBank/DDBJ databases">
        <authorList>
            <person name="Sun Q."/>
            <person name="Mori K."/>
        </authorList>
    </citation>
    <scope>NUCLEOTIDE SEQUENCE [LARGE SCALE GENOMIC DNA]</scope>
    <source>
        <strain evidence="1 2">CECT 7955</strain>
    </source>
</reference>
<organism evidence="1 2">
    <name type="scientific">Flavobacterium jumunjinense</name>
    <dbReference type="NCBI Taxonomy" id="998845"/>
    <lineage>
        <taxon>Bacteria</taxon>
        <taxon>Pseudomonadati</taxon>
        <taxon>Bacteroidota</taxon>
        <taxon>Flavobacteriia</taxon>
        <taxon>Flavobacteriales</taxon>
        <taxon>Flavobacteriaceae</taxon>
        <taxon>Flavobacterium</taxon>
    </lineage>
</organism>
<comment type="caution">
    <text evidence="1">The sequence shown here is derived from an EMBL/GenBank/DDBJ whole genome shotgun (WGS) entry which is preliminary data.</text>
</comment>
<dbReference type="Proteomes" id="UP001589607">
    <property type="component" value="Unassembled WGS sequence"/>
</dbReference>
<sequence length="334" mass="39639">MINKIVALETLDELENYLLKQNNTDDLRNNLLEQFTKYADYKNAEDWNKCVRICESLAIVGWGNHEPLEALKGIFFNGNPMTCFINKFGKPRFVDAIWSKRKNGITMEQGRTSFHSSPDDNSQRKTILSDYITKENIKDSKLQSQRNWIPKNPIWIQRGISNCYENSKEVIESINKELQVELNQKMQPEKYGRKVNRIILNCSFSYFDHYACKANYIISESDKKMTSKNAYIEIQKMFSKKEIEENGYFLRNRYEFGPYKKDTGNTKITIHFEKEFSELSHSEQRIKLYEYFSFAINKTVEKLKTKKLDYNFELMLTDFNEILSNWKNKKSDLY</sequence>
<keyword evidence="2" id="KW-1185">Reference proteome</keyword>
<protein>
    <submittedName>
        <fullName evidence="1">Uncharacterized protein</fullName>
    </submittedName>
</protein>
<name>A0ABV5GK41_9FLAO</name>
<proteinExistence type="predicted"/>
<dbReference type="RefSeq" id="WP_236456446.1">
    <property type="nucleotide sequence ID" value="NZ_CBCSGE010000011.1"/>
</dbReference>
<evidence type="ECO:0000313" key="2">
    <source>
        <dbReference type="Proteomes" id="UP001589607"/>
    </source>
</evidence>